<comment type="caution">
    <text evidence="1">The sequence shown here is derived from an EMBL/GenBank/DDBJ whole genome shotgun (WGS) entry which is preliminary data.</text>
</comment>
<organism evidence="1 2">
    <name type="scientific">Cucumis melo var. makuwa</name>
    <name type="common">Oriental melon</name>
    <dbReference type="NCBI Taxonomy" id="1194695"/>
    <lineage>
        <taxon>Eukaryota</taxon>
        <taxon>Viridiplantae</taxon>
        <taxon>Streptophyta</taxon>
        <taxon>Embryophyta</taxon>
        <taxon>Tracheophyta</taxon>
        <taxon>Spermatophyta</taxon>
        <taxon>Magnoliopsida</taxon>
        <taxon>eudicotyledons</taxon>
        <taxon>Gunneridae</taxon>
        <taxon>Pentapetalae</taxon>
        <taxon>rosids</taxon>
        <taxon>fabids</taxon>
        <taxon>Cucurbitales</taxon>
        <taxon>Cucurbitaceae</taxon>
        <taxon>Benincaseae</taxon>
        <taxon>Cucumis</taxon>
    </lineage>
</organism>
<sequence>MQSFGEDICRLIGGRDGFEMKSVAMKVMANKVTTILNVLCLFMEYIIACNLNSSSIITMKNSG</sequence>
<protein>
    <submittedName>
        <fullName evidence="1">Uncharacterized protein</fullName>
    </submittedName>
</protein>
<name>A0A5A7SLC4_CUCMM</name>
<dbReference type="EMBL" id="SSTE01023315">
    <property type="protein sequence ID" value="KAA0025265.1"/>
    <property type="molecule type" value="Genomic_DNA"/>
</dbReference>
<evidence type="ECO:0000313" key="2">
    <source>
        <dbReference type="Proteomes" id="UP000321393"/>
    </source>
</evidence>
<dbReference type="AlphaFoldDB" id="A0A5A7SLC4"/>
<reference evidence="1 2" key="1">
    <citation type="submission" date="2019-08" db="EMBL/GenBank/DDBJ databases">
        <title>Draft genome sequences of two oriental melons (Cucumis melo L. var makuwa).</title>
        <authorList>
            <person name="Kwon S.-Y."/>
        </authorList>
    </citation>
    <scope>NUCLEOTIDE SEQUENCE [LARGE SCALE GENOMIC DNA]</scope>
    <source>
        <strain evidence="2">cv. SW 3</strain>
        <tissue evidence="1">Leaf</tissue>
    </source>
</reference>
<accession>A0A5A7SLC4</accession>
<proteinExistence type="predicted"/>
<gene>
    <name evidence="1" type="ORF">E6C27_scaffold541G001170</name>
</gene>
<dbReference type="Proteomes" id="UP000321393">
    <property type="component" value="Unassembled WGS sequence"/>
</dbReference>
<evidence type="ECO:0000313" key="1">
    <source>
        <dbReference type="EMBL" id="KAA0025265.1"/>
    </source>
</evidence>